<dbReference type="RefSeq" id="WP_215583290.1">
    <property type="nucleotide sequence ID" value="NZ_CP073754.1"/>
</dbReference>
<gene>
    <name evidence="1" type="ORF">KEF85_03225</name>
</gene>
<evidence type="ECO:0000313" key="1">
    <source>
        <dbReference type="EMBL" id="QWF71505.1"/>
    </source>
</evidence>
<dbReference type="EMBL" id="CP073754">
    <property type="protein sequence ID" value="QWF71505.1"/>
    <property type="molecule type" value="Genomic_DNA"/>
</dbReference>
<reference evidence="1" key="1">
    <citation type="submission" date="2021-04" db="EMBL/GenBank/DDBJ databases">
        <title>Draft genome sequence data of methanotrophic Methylovulum sp. strain S1L and Methylomonas sp. strain S2AM isolated from boreal lake water columns.</title>
        <authorList>
            <person name="Rissanen A.J."/>
            <person name="Mangayil R."/>
            <person name="Svenning M.M."/>
            <person name="Khanongnuch R."/>
        </authorList>
    </citation>
    <scope>NUCLEOTIDE SEQUENCE</scope>
    <source>
        <strain evidence="1">S2AM</strain>
    </source>
</reference>
<dbReference type="InterPro" id="IPR018841">
    <property type="entry name" value="DUF2442"/>
</dbReference>
<dbReference type="AlphaFoldDB" id="A0A975MPP1"/>
<protein>
    <submittedName>
        <fullName evidence="1">DUF2442 domain-containing protein</fullName>
    </submittedName>
</protein>
<evidence type="ECO:0000313" key="2">
    <source>
        <dbReference type="Proteomes" id="UP000676649"/>
    </source>
</evidence>
<sequence length="139" mass="14868">MAITKEEFVAANQRGKKAKAILPSIVSVKYDRRISRIVIALSSGLDLSFAPKSAQGLEHAHPADLTDIEVTPSGLGIHFPKLDADIYIPALLEGFLGSKQWLVEQGRKGGKASTAAKVAAARENGKLGGRRRTNQPVIV</sequence>
<accession>A0A975MPP1</accession>
<keyword evidence="2" id="KW-1185">Reference proteome</keyword>
<proteinExistence type="predicted"/>
<dbReference type="KEGG" id="mpad:KEF85_03225"/>
<organism evidence="1 2">
    <name type="scientific">Methylomonas paludis</name>
    <dbReference type="NCBI Taxonomy" id="1173101"/>
    <lineage>
        <taxon>Bacteria</taxon>
        <taxon>Pseudomonadati</taxon>
        <taxon>Pseudomonadota</taxon>
        <taxon>Gammaproteobacteria</taxon>
        <taxon>Methylococcales</taxon>
        <taxon>Methylococcaceae</taxon>
        <taxon>Methylomonas</taxon>
    </lineage>
</organism>
<dbReference type="Proteomes" id="UP000676649">
    <property type="component" value="Chromosome"/>
</dbReference>
<dbReference type="Gene3D" id="3.30.2020.40">
    <property type="entry name" value="Uncharacterised protein PF10387, DUF2442"/>
    <property type="match status" value="1"/>
</dbReference>
<dbReference type="Pfam" id="PF10387">
    <property type="entry name" value="DUF2442"/>
    <property type="match status" value="1"/>
</dbReference>
<name>A0A975MPP1_9GAMM</name>